<dbReference type="InterPro" id="IPR000396">
    <property type="entry name" value="Pdiesterase2"/>
</dbReference>
<feature type="chain" id="PRO_5001911864" evidence="2">
    <location>
        <begin position="22"/>
        <end position="347"/>
    </location>
</feature>
<feature type="signal peptide" evidence="2">
    <location>
        <begin position="1"/>
        <end position="21"/>
    </location>
</feature>
<evidence type="ECO:0000256" key="1">
    <source>
        <dbReference type="PIRNR" id="PIRNR000962"/>
    </source>
</evidence>
<dbReference type="GeneID" id="89479240"/>
<keyword evidence="1 3" id="KW-0378">Hydrolase</keyword>
<evidence type="ECO:0000313" key="3">
    <source>
        <dbReference type="EMBL" id="KGB25347.1"/>
    </source>
</evidence>
<keyword evidence="4" id="KW-1185">Reference proteome</keyword>
<dbReference type="RefSeq" id="WP_035377885.1">
    <property type="nucleotide sequence ID" value="NZ_JACAOJ010000008.1"/>
</dbReference>
<dbReference type="InterPro" id="IPR036866">
    <property type="entry name" value="RibonucZ/Hydroxyglut_hydro"/>
</dbReference>
<dbReference type="PRINTS" id="PR00388">
    <property type="entry name" value="PDIESTERASE2"/>
</dbReference>
<dbReference type="CDD" id="cd07735">
    <property type="entry name" value="class_II_PDE_MBL-fold"/>
    <property type="match status" value="1"/>
</dbReference>
<proteinExistence type="inferred from homology"/>
<comment type="similarity">
    <text evidence="1">Belongs to the cyclic nucleotide phosphodiesterase class-II family.</text>
</comment>
<dbReference type="GO" id="GO:0047555">
    <property type="term" value="F:3',5'-cyclic-GMP phosphodiesterase activity"/>
    <property type="evidence" value="ECO:0007669"/>
    <property type="project" value="TreeGrafter"/>
</dbReference>
<keyword evidence="1" id="KW-0114">cAMP</keyword>
<dbReference type="GO" id="GO:0006198">
    <property type="term" value="P:cAMP catabolic process"/>
    <property type="evidence" value="ECO:0007669"/>
    <property type="project" value="UniProtKB-UniRule"/>
</dbReference>
<dbReference type="GO" id="GO:1902660">
    <property type="term" value="P:negative regulation of glucose mediated signaling pathway"/>
    <property type="evidence" value="ECO:0007669"/>
    <property type="project" value="TreeGrafter"/>
</dbReference>
<dbReference type="PANTHER" id="PTHR28283:SF1">
    <property type="entry name" value="3',5'-CYCLIC-NUCLEOTIDE PHOSPHODIESTERASE 1"/>
    <property type="match status" value="1"/>
</dbReference>
<dbReference type="Gene3D" id="3.60.15.10">
    <property type="entry name" value="Ribonuclease Z/Hydroxyacylglutathione hydrolase-like"/>
    <property type="match status" value="1"/>
</dbReference>
<reference evidence="3 4" key="1">
    <citation type="submission" date="2014-06" db="EMBL/GenBank/DDBJ databases">
        <title>Functional and comparative genomic analyses of the Drosophila gut microbiota identify candidate symbiosis factors.</title>
        <authorList>
            <person name="Newell P.D."/>
            <person name="Chaston J.M."/>
            <person name="Douglas A.E."/>
        </authorList>
    </citation>
    <scope>NUCLEOTIDE SEQUENCE [LARGE SCALE GENOMIC DNA]</scope>
    <source>
        <strain evidence="3 4">DmCS_006</strain>
    </source>
</reference>
<dbReference type="EC" id="3.1.4.17" evidence="3"/>
<dbReference type="SUPFAM" id="SSF56281">
    <property type="entry name" value="Metallo-hydrolase/oxidoreductase"/>
    <property type="match status" value="1"/>
</dbReference>
<dbReference type="Pfam" id="PF02112">
    <property type="entry name" value="PDEase_II"/>
    <property type="match status" value="1"/>
</dbReference>
<dbReference type="GO" id="GO:0004115">
    <property type="term" value="F:3',5'-cyclic-AMP phosphodiesterase activity"/>
    <property type="evidence" value="ECO:0007669"/>
    <property type="project" value="UniProtKB-UniRule"/>
</dbReference>
<dbReference type="AlphaFoldDB" id="A0A094YVB3"/>
<evidence type="ECO:0000313" key="4">
    <source>
        <dbReference type="Proteomes" id="UP000029448"/>
    </source>
</evidence>
<dbReference type="EMBL" id="JOKM01000018">
    <property type="protein sequence ID" value="KGB25347.1"/>
    <property type="molecule type" value="Genomic_DNA"/>
</dbReference>
<dbReference type="PATRIC" id="fig|104102.7.peg.539"/>
<name>A0A094YVB3_9PROT</name>
<sequence>MSFTKSIFCALLAAIAGHAFWAQPGRAEGNTSRAAPSQNGFDILVLGARGGVQDGNLSAYMIMPYGDHHAIMCDAGTLVNGLNVSDHLGKLTDFSVENTTPLTPTGYMLHHVIQGYLISHAHLDHIAGLAISAPDDTPKPLYALQSTVDDLSHSVFNWRIWPNFADQGSAPFLKTYTYHPLIPAQPLPLQNTAMEVTAWPLSHGPVISTAFLIKSGSNALLYLGDTGPDSVENTHRLKTLWHAVAPDVQNHQLKAIIIESSYDNSRPDKTLFGHMTPRWVLKSLHDLAQETGKATSLQGLTVLISHIKYTLTTGKKIQDTIRRELDAENDLGVKFVIAEQGLRLHVQ</sequence>
<gene>
    <name evidence="3" type="ORF">AtDm6_0542</name>
</gene>
<comment type="caution">
    <text evidence="3">The sequence shown here is derived from an EMBL/GenBank/DDBJ whole genome shotgun (WGS) entry which is preliminary data.</text>
</comment>
<accession>A0A094YVB3</accession>
<dbReference type="PIRSF" id="PIRSF000962">
    <property type="entry name" value="Cyc_nuc_PDEase"/>
    <property type="match status" value="1"/>
</dbReference>
<evidence type="ECO:0000256" key="2">
    <source>
        <dbReference type="SAM" id="SignalP"/>
    </source>
</evidence>
<protein>
    <submittedName>
        <fullName evidence="3">3',5'-cyclic-nucleotide phosphodiesterase</fullName>
        <ecNumber evidence="3">3.1.4.17</ecNumber>
    </submittedName>
</protein>
<keyword evidence="2" id="KW-0732">Signal</keyword>
<dbReference type="STRING" id="104102.AtDm6_0542"/>
<dbReference type="Proteomes" id="UP000029448">
    <property type="component" value="Unassembled WGS sequence"/>
</dbReference>
<dbReference type="PANTHER" id="PTHR28283">
    <property type="entry name" value="3',5'-CYCLIC-NUCLEOTIDE PHOSPHODIESTERASE 1"/>
    <property type="match status" value="1"/>
</dbReference>
<organism evidence="3 4">
    <name type="scientific">Acetobacter tropicalis</name>
    <dbReference type="NCBI Taxonomy" id="104102"/>
    <lineage>
        <taxon>Bacteria</taxon>
        <taxon>Pseudomonadati</taxon>
        <taxon>Pseudomonadota</taxon>
        <taxon>Alphaproteobacteria</taxon>
        <taxon>Acetobacterales</taxon>
        <taxon>Acetobacteraceae</taxon>
        <taxon>Acetobacter</taxon>
    </lineage>
</organism>